<evidence type="ECO:0000313" key="4">
    <source>
        <dbReference type="Proteomes" id="UP000830375"/>
    </source>
</evidence>
<reference evidence="3 4" key="1">
    <citation type="submission" date="2022-01" db="EMBL/GenBank/DDBJ databases">
        <title>A high-quality chromosome-level genome assembly of rohu carp, Labeo rohita.</title>
        <authorList>
            <person name="Arick M.A. II"/>
            <person name="Hsu C.-Y."/>
            <person name="Magbanua Z."/>
            <person name="Pechanova O."/>
            <person name="Grover C."/>
            <person name="Miller E."/>
            <person name="Thrash A."/>
            <person name="Ezzel L."/>
            <person name="Alam S."/>
            <person name="Benzie J."/>
            <person name="Hamilton M."/>
            <person name="Karsi A."/>
            <person name="Lawrence M.L."/>
            <person name="Peterson D.G."/>
        </authorList>
    </citation>
    <scope>NUCLEOTIDE SEQUENCE [LARGE SCALE GENOMIC DNA]</scope>
    <source>
        <strain evidence="4">BAU-BD-2019</strain>
        <tissue evidence="3">Blood</tissue>
    </source>
</reference>
<evidence type="ECO:0000259" key="2">
    <source>
        <dbReference type="Pfam" id="PF14973"/>
    </source>
</evidence>
<keyword evidence="4" id="KW-1185">Reference proteome</keyword>
<proteinExistence type="predicted"/>
<dbReference type="EMBL" id="JACTAM010000018">
    <property type="protein sequence ID" value="KAI2653444.1"/>
    <property type="molecule type" value="Genomic_DNA"/>
</dbReference>
<evidence type="ECO:0000256" key="1">
    <source>
        <dbReference type="SAM" id="MobiDB-lite"/>
    </source>
</evidence>
<accession>A0ABQ8LST8</accession>
<organism evidence="3 4">
    <name type="scientific">Labeo rohita</name>
    <name type="common">Indian major carp</name>
    <name type="synonym">Cyprinus rohita</name>
    <dbReference type="NCBI Taxonomy" id="84645"/>
    <lineage>
        <taxon>Eukaryota</taxon>
        <taxon>Metazoa</taxon>
        <taxon>Chordata</taxon>
        <taxon>Craniata</taxon>
        <taxon>Vertebrata</taxon>
        <taxon>Euteleostomi</taxon>
        <taxon>Actinopterygii</taxon>
        <taxon>Neopterygii</taxon>
        <taxon>Teleostei</taxon>
        <taxon>Ostariophysi</taxon>
        <taxon>Cypriniformes</taxon>
        <taxon>Cyprinidae</taxon>
        <taxon>Labeoninae</taxon>
        <taxon>Labeonini</taxon>
        <taxon>Labeo</taxon>
    </lineage>
</organism>
<protein>
    <submittedName>
        <fullName evidence="3">TERF1-interacting nuclear factor 2</fullName>
    </submittedName>
</protein>
<feature type="compositionally biased region" description="Low complexity" evidence="1">
    <location>
        <begin position="462"/>
        <end position="477"/>
    </location>
</feature>
<name>A0ABQ8LST8_LABRO</name>
<dbReference type="Proteomes" id="UP000830375">
    <property type="component" value="Unassembled WGS sequence"/>
</dbReference>
<sequence length="718" mass="81893">MSENLWLEKACAHLIPALPLWIIEYAWSKRMMEVLEGPPLWLEGDWHLLSLEEPCRIRAVAAEVWRIVQARDIKHFERVTEFLDVTYTLMPRLVTPIKHMKIMFGLQTLVIMWMLWNDQSTAKISEKIENFFPKSLPEYHKCSRRNMDLMQKNREDFKSFAHVLARDRDDLMEEQYGGRYAQKLEERLSHYLGELDKVLPQPTCIDQVLKQSHSYGKGEKILKKLLSRDSASLATALKRLLHCAVTTNVSLDESMTPSLSKTCEEQRDAEVVKPSNRTLRVFLTSSQNTIKEDQLSQTSTFFSQDLWQNRNTETILPQEKTCDDGAIVTSTQLSSSEDFSQSILVEKDLVGKQAKTQSKPEQKESGFTEQMCSRHGKKMRSILQECSEELDGEVIQAECTPSSTQSTPPLLPYTPQPQASPNHHSLSSNADSSSTNISLQVSLSPLSSKPLVAPSLSVLQPSYSSTQSTTSKQPGQTVLTEPSRSDEHNLKLSLESQSFLMQSKWLQPQVCLNRLSKEECAKAMESCRACDVLEGHQEPEDDQFMSFDAFTSVLKETSYSFNFSPPAVLLIISVHVLKATWHFMNQHRTDEHNLKLSLESQSFLMQSNVYLTVVKMLSLSRVSSKKPVPFSPSIHRKFGKIAAFHLILPHRLPHGSQNAQSFTSVLKETSYFFTFSLPTALLIISFHGLKATWHFKNQHRTDFSYHCLQRTKEHNLMS</sequence>
<dbReference type="InterPro" id="IPR039098">
    <property type="entry name" value="TINF2"/>
</dbReference>
<comment type="caution">
    <text evidence="3">The sequence shown here is derived from an EMBL/GenBank/DDBJ whole genome shotgun (WGS) entry which is preliminary data.</text>
</comment>
<feature type="region of interest" description="Disordered" evidence="1">
    <location>
        <begin position="462"/>
        <end position="487"/>
    </location>
</feature>
<dbReference type="InterPro" id="IPR029400">
    <property type="entry name" value="TINF2_N"/>
</dbReference>
<feature type="region of interest" description="Disordered" evidence="1">
    <location>
        <begin position="351"/>
        <end position="373"/>
    </location>
</feature>
<dbReference type="PANTHER" id="PTHR15512">
    <property type="entry name" value="TERF1-INTERACTING NUCLEAR FACTOR 2"/>
    <property type="match status" value="1"/>
</dbReference>
<dbReference type="PANTHER" id="PTHR15512:SF0">
    <property type="entry name" value="TERF1-INTERACTING NUCLEAR FACTOR 2"/>
    <property type="match status" value="1"/>
</dbReference>
<feature type="region of interest" description="Disordered" evidence="1">
    <location>
        <begin position="399"/>
        <end position="433"/>
    </location>
</feature>
<evidence type="ECO:0000313" key="3">
    <source>
        <dbReference type="EMBL" id="KAI2653444.1"/>
    </source>
</evidence>
<gene>
    <name evidence="3" type="ORF">H4Q32_013694</name>
</gene>
<feature type="domain" description="TERF1-interacting nuclear factor 2 N-terminal" evidence="2">
    <location>
        <begin position="65"/>
        <end position="203"/>
    </location>
</feature>
<dbReference type="CDD" id="cd11657">
    <property type="entry name" value="TIN2_N"/>
    <property type="match status" value="1"/>
</dbReference>
<dbReference type="Pfam" id="PF14973">
    <property type="entry name" value="TINF2_N"/>
    <property type="match status" value="1"/>
</dbReference>